<proteinExistence type="predicted"/>
<evidence type="ECO:0000313" key="3">
    <source>
        <dbReference type="Proteomes" id="UP000825935"/>
    </source>
</evidence>
<name>A0A8T2RYP2_CERRI</name>
<protein>
    <submittedName>
        <fullName evidence="2">Uncharacterized protein</fullName>
    </submittedName>
</protein>
<gene>
    <name evidence="2" type="ORF">KP509_24G066900</name>
</gene>
<sequence>MEVYASLFYSFCVMLLSFNSASAAVCPLCRSQKDIKKMKAMFYNKLQSFGSWD</sequence>
<reference evidence="2" key="1">
    <citation type="submission" date="2021-08" db="EMBL/GenBank/DDBJ databases">
        <title>WGS assembly of Ceratopteris richardii.</title>
        <authorList>
            <person name="Marchant D.B."/>
            <person name="Chen G."/>
            <person name="Jenkins J."/>
            <person name="Shu S."/>
            <person name="Leebens-Mack J."/>
            <person name="Grimwood J."/>
            <person name="Schmutz J."/>
            <person name="Soltis P."/>
            <person name="Soltis D."/>
            <person name="Chen Z.-H."/>
        </authorList>
    </citation>
    <scope>NUCLEOTIDE SEQUENCE</scope>
    <source>
        <strain evidence="2">Whitten #5841</strain>
        <tissue evidence="2">Leaf</tissue>
    </source>
</reference>
<keyword evidence="1" id="KW-0732">Signal</keyword>
<feature type="chain" id="PRO_5035759574" evidence="1">
    <location>
        <begin position="24"/>
        <end position="53"/>
    </location>
</feature>
<dbReference type="Proteomes" id="UP000825935">
    <property type="component" value="Chromosome 24"/>
</dbReference>
<comment type="caution">
    <text evidence="2">The sequence shown here is derived from an EMBL/GenBank/DDBJ whole genome shotgun (WGS) entry which is preliminary data.</text>
</comment>
<dbReference type="AlphaFoldDB" id="A0A8T2RYP2"/>
<keyword evidence="3" id="KW-1185">Reference proteome</keyword>
<dbReference type="EMBL" id="CM035429">
    <property type="protein sequence ID" value="KAH7300533.1"/>
    <property type="molecule type" value="Genomic_DNA"/>
</dbReference>
<evidence type="ECO:0000256" key="1">
    <source>
        <dbReference type="SAM" id="SignalP"/>
    </source>
</evidence>
<evidence type="ECO:0000313" key="2">
    <source>
        <dbReference type="EMBL" id="KAH7300533.1"/>
    </source>
</evidence>
<organism evidence="2 3">
    <name type="scientific">Ceratopteris richardii</name>
    <name type="common">Triangle waterfern</name>
    <dbReference type="NCBI Taxonomy" id="49495"/>
    <lineage>
        <taxon>Eukaryota</taxon>
        <taxon>Viridiplantae</taxon>
        <taxon>Streptophyta</taxon>
        <taxon>Embryophyta</taxon>
        <taxon>Tracheophyta</taxon>
        <taxon>Polypodiopsida</taxon>
        <taxon>Polypodiidae</taxon>
        <taxon>Polypodiales</taxon>
        <taxon>Pteridineae</taxon>
        <taxon>Pteridaceae</taxon>
        <taxon>Parkerioideae</taxon>
        <taxon>Ceratopteris</taxon>
    </lineage>
</organism>
<feature type="signal peptide" evidence="1">
    <location>
        <begin position="1"/>
        <end position="23"/>
    </location>
</feature>
<accession>A0A8T2RYP2</accession>